<dbReference type="Pfam" id="PF14474">
    <property type="entry name" value="RTC4"/>
    <property type="match status" value="1"/>
</dbReference>
<dbReference type="SMART" id="SM01312">
    <property type="entry name" value="RTC4"/>
    <property type="match status" value="1"/>
</dbReference>
<feature type="domain" description="Restriction of telomere capping protein 4 C-terminal" evidence="9">
    <location>
        <begin position="638"/>
        <end position="789"/>
    </location>
</feature>
<reference evidence="11" key="2">
    <citation type="submission" date="2013-12" db="EMBL/GenBank/DDBJ databases">
        <title>Evolution of pathogenesis and genome organization in the Tremellales.</title>
        <authorList>
            <person name="Cuomo C."/>
            <person name="Litvintseva A."/>
            <person name="Heitman J."/>
            <person name="Chen Y."/>
            <person name="Sun S."/>
            <person name="Springer D."/>
            <person name="Dromer F."/>
            <person name="Young S."/>
            <person name="Zeng Q."/>
            <person name="Chapman S."/>
            <person name="Gujja S."/>
            <person name="Saif S."/>
            <person name="Birren B."/>
        </authorList>
    </citation>
    <scope>NUCLEOTIDE SEQUENCE [LARGE SCALE GENOMIC DNA]</scope>
    <source>
        <strain evidence="11">BCC8398</strain>
    </source>
</reference>
<evidence type="ECO:0000256" key="6">
    <source>
        <dbReference type="ARBA" id="ARBA00022490"/>
    </source>
</evidence>
<evidence type="ECO:0000259" key="9">
    <source>
        <dbReference type="SMART" id="SM01312"/>
    </source>
</evidence>
<evidence type="ECO:0000256" key="7">
    <source>
        <dbReference type="ARBA" id="ARBA00023242"/>
    </source>
</evidence>
<feature type="compositionally biased region" description="Basic and acidic residues" evidence="8">
    <location>
        <begin position="119"/>
        <end position="139"/>
    </location>
</feature>
<feature type="compositionally biased region" description="Acidic residues" evidence="8">
    <location>
        <begin position="919"/>
        <end position="932"/>
    </location>
</feature>
<dbReference type="AlphaFoldDB" id="A0A1B9GUG3"/>
<feature type="compositionally biased region" description="Gly residues" evidence="8">
    <location>
        <begin position="182"/>
        <end position="193"/>
    </location>
</feature>
<sequence>MDFFGGAAAAGRSRSNTVVSKPKVKKGEKPILATTSSASSQVKAKEQEKEKEKEKEKGRFVGPSSSTSDSRLALSPGKGPYRGNGKISAKGRGKERGQQPLVKETESIERRNPSVNAEEVFRGMRETERDVDNIVDRYQWRQKQANGNGESSSKPQEKKNYKKKNVLDVEKDDDGYYLGRASGSGSGTAGGRGQLSSQNGGKDKGKAREERPPYGQSRTTKASQDEKQNIRRRPLDDKDLAKSRSHTSREPQSLIPNSGSESDSNSPSTSDDELSMGHTPDRHKHAGYRADETLRKRDKSSATPMSSPPKFKYTRHTKDQGGLPTKSHLDSRNDGDLKGSRFKAKREEVIIPSSQSGQTLNDTPRRPKLKKRSGTGKKRSSDELDSSDEDRLRSRDLEKRRKRAGGHGQRLATNGEDATPRPSQKLITNVGPQSRKNNRRVTSPDQGSISSPNPDPEKAQVDEDVNGDDSPMKVEWKYKRESPSAGHKFFDDLVEMASNDGDDVDYDILADQGEMTVMLEDLDDDEDVSKEDKAFLATCRSLTEQCPYCSEPMPSKPSKYLTQLQDRLEEISTPCPTESNPSARNLPWQQHIDFCNLHRAETSLIPLGIRDGYPETIDFLHLEERLEKGWIRLRLDEIVRNPQRSKVFRRVQREVEEVGKNRWGGIKFQSKEENIAAVKPGYYGDLGRAIMIDHFLNLRKWGHFPSLKSSTSSSQPQTSSQSAIAEQHNPLSLEPLSWHDFISHVLVPESSILLIMEDRRYSSLTDQAYKEAERVRSESVKYGTWKFREEGDEAEEILAELRGTVDVKRKRLRKIAVGLPLQSSPELTQINQDQATSGKATTVHEVQDEDEATPKPVKIRKNGETSTSFSSRTSRKPRSRTHSAEPNSSVSLLGSSPPPIILSKGESKKHVASSSSSPVDDDQNDSNYEDDNKENMEPSKSNNDGDGKDDEGDGIGTLSGSQQSDSSSQFYGEDLNPDEVIEALEYADRVSGSAGTSRAK</sequence>
<name>A0A1B9GUG3_9TREE</name>
<feature type="region of interest" description="Disordered" evidence="8">
    <location>
        <begin position="827"/>
        <end position="979"/>
    </location>
</feature>
<feature type="compositionally biased region" description="Basic and acidic residues" evidence="8">
    <location>
        <begin position="201"/>
        <end position="212"/>
    </location>
</feature>
<dbReference type="GO" id="GO:0005737">
    <property type="term" value="C:cytoplasm"/>
    <property type="evidence" value="ECO:0007669"/>
    <property type="project" value="UniProtKB-SubCell"/>
</dbReference>
<comment type="similarity">
    <text evidence="4">Belongs to the RTC4 family.</text>
</comment>
<dbReference type="PANTHER" id="PTHR41391">
    <property type="entry name" value="RESTRICTION OF TELOMERE CAPPING PROTEIN 4"/>
    <property type="match status" value="1"/>
</dbReference>
<dbReference type="PANTHER" id="PTHR41391:SF1">
    <property type="entry name" value="RESTRICTION OF TELOMERE CAPPING PROTEIN 4"/>
    <property type="match status" value="1"/>
</dbReference>
<gene>
    <name evidence="10" type="ORF">I316_03690</name>
</gene>
<evidence type="ECO:0000256" key="2">
    <source>
        <dbReference type="ARBA" id="ARBA00004123"/>
    </source>
</evidence>
<feature type="compositionally biased region" description="Basic and acidic residues" evidence="8">
    <location>
        <begin position="43"/>
        <end position="59"/>
    </location>
</feature>
<feature type="region of interest" description="Disordered" evidence="8">
    <location>
        <begin position="1"/>
        <end position="471"/>
    </location>
</feature>
<evidence type="ECO:0000313" key="11">
    <source>
        <dbReference type="Proteomes" id="UP000092666"/>
    </source>
</evidence>
<feature type="compositionally biased region" description="Basic residues" evidence="8">
    <location>
        <begin position="366"/>
        <end position="378"/>
    </location>
</feature>
<dbReference type="EMBL" id="KV700124">
    <property type="protein sequence ID" value="OCF34648.1"/>
    <property type="molecule type" value="Genomic_DNA"/>
</dbReference>
<dbReference type="OrthoDB" id="128308at2759"/>
<feature type="compositionally biased region" description="Polar residues" evidence="8">
    <location>
        <begin position="141"/>
        <end position="154"/>
    </location>
</feature>
<comment type="function">
    <text evidence="1">May be involved in a process influencing telomere capping.</text>
</comment>
<feature type="compositionally biased region" description="Low complexity" evidence="8">
    <location>
        <begin position="256"/>
        <end position="269"/>
    </location>
</feature>
<feature type="compositionally biased region" description="Basic and acidic residues" evidence="8">
    <location>
        <begin position="155"/>
        <end position="169"/>
    </location>
</feature>
<keyword evidence="11" id="KW-1185">Reference proteome</keyword>
<keyword evidence="7" id="KW-0539">Nucleus</keyword>
<dbReference type="InterPro" id="IPR039024">
    <property type="entry name" value="RTC4"/>
</dbReference>
<evidence type="ECO:0000256" key="3">
    <source>
        <dbReference type="ARBA" id="ARBA00004496"/>
    </source>
</evidence>
<evidence type="ECO:0000256" key="1">
    <source>
        <dbReference type="ARBA" id="ARBA00002738"/>
    </source>
</evidence>
<feature type="compositionally biased region" description="Low complexity" evidence="8">
    <location>
        <begin position="1"/>
        <end position="11"/>
    </location>
</feature>
<feature type="compositionally biased region" description="Polar residues" evidence="8">
    <location>
        <begin position="827"/>
        <end position="840"/>
    </location>
</feature>
<dbReference type="InterPro" id="IPR028094">
    <property type="entry name" value="RTC4_C"/>
</dbReference>
<evidence type="ECO:0000256" key="4">
    <source>
        <dbReference type="ARBA" id="ARBA00009461"/>
    </source>
</evidence>
<feature type="compositionally biased region" description="Basic and acidic residues" evidence="8">
    <location>
        <begin position="92"/>
        <end position="112"/>
    </location>
</feature>
<feature type="compositionally biased region" description="Low complexity" evidence="8">
    <location>
        <begin position="64"/>
        <end position="75"/>
    </location>
</feature>
<dbReference type="Proteomes" id="UP000092666">
    <property type="component" value="Unassembled WGS sequence"/>
</dbReference>
<feature type="compositionally biased region" description="Basic and acidic residues" evidence="8">
    <location>
        <begin position="389"/>
        <end position="399"/>
    </location>
</feature>
<evidence type="ECO:0000313" key="10">
    <source>
        <dbReference type="EMBL" id="OCF34648.1"/>
    </source>
</evidence>
<protein>
    <recommendedName>
        <fullName evidence="5">Restriction of telomere capping protein 4</fullName>
    </recommendedName>
</protein>
<accession>A0A1B9GUG3</accession>
<proteinExistence type="inferred from homology"/>
<feature type="compositionally biased region" description="Polar residues" evidence="8">
    <location>
        <begin position="352"/>
        <end position="362"/>
    </location>
</feature>
<reference evidence="10 11" key="1">
    <citation type="submission" date="2013-07" db="EMBL/GenBank/DDBJ databases">
        <title>The Genome Sequence of Cryptococcus heveanensis BCC8398.</title>
        <authorList>
            <consortium name="The Broad Institute Genome Sequencing Platform"/>
            <person name="Cuomo C."/>
            <person name="Litvintseva A."/>
            <person name="Chen Y."/>
            <person name="Heitman J."/>
            <person name="Sun S."/>
            <person name="Springer D."/>
            <person name="Dromer F."/>
            <person name="Young S.K."/>
            <person name="Zeng Q."/>
            <person name="Gargeya S."/>
            <person name="Fitzgerald M."/>
            <person name="Abouelleil A."/>
            <person name="Alvarado L."/>
            <person name="Berlin A.M."/>
            <person name="Chapman S.B."/>
            <person name="Dewar J."/>
            <person name="Goldberg J."/>
            <person name="Griggs A."/>
            <person name="Gujja S."/>
            <person name="Hansen M."/>
            <person name="Howarth C."/>
            <person name="Imamovic A."/>
            <person name="Larimer J."/>
            <person name="McCowan C."/>
            <person name="Murphy C."/>
            <person name="Pearson M."/>
            <person name="Priest M."/>
            <person name="Roberts A."/>
            <person name="Saif S."/>
            <person name="Shea T."/>
            <person name="Sykes S."/>
            <person name="Wortman J."/>
            <person name="Nusbaum C."/>
            <person name="Birren B."/>
        </authorList>
    </citation>
    <scope>NUCLEOTIDE SEQUENCE [LARGE SCALE GENOMIC DNA]</scope>
    <source>
        <strain evidence="10 11">BCC8398</strain>
    </source>
</reference>
<keyword evidence="6" id="KW-0963">Cytoplasm</keyword>
<feature type="compositionally biased region" description="Polar residues" evidence="8">
    <location>
        <begin position="421"/>
        <end position="452"/>
    </location>
</feature>
<feature type="compositionally biased region" description="Basic and acidic residues" evidence="8">
    <location>
        <begin position="327"/>
        <end position="349"/>
    </location>
</feature>
<feature type="compositionally biased region" description="Low complexity" evidence="8">
    <location>
        <begin position="959"/>
        <end position="969"/>
    </location>
</feature>
<organism evidence="10 11">
    <name type="scientific">Kwoniella heveanensis BCC8398</name>
    <dbReference type="NCBI Taxonomy" id="1296120"/>
    <lineage>
        <taxon>Eukaryota</taxon>
        <taxon>Fungi</taxon>
        <taxon>Dikarya</taxon>
        <taxon>Basidiomycota</taxon>
        <taxon>Agaricomycotina</taxon>
        <taxon>Tremellomycetes</taxon>
        <taxon>Tremellales</taxon>
        <taxon>Cryptococcaceae</taxon>
        <taxon>Kwoniella</taxon>
    </lineage>
</organism>
<comment type="subcellular location">
    <subcellularLocation>
        <location evidence="3">Cytoplasm</location>
    </subcellularLocation>
    <subcellularLocation>
        <location evidence="2">Nucleus</location>
    </subcellularLocation>
</comment>
<feature type="compositionally biased region" description="Polar residues" evidence="8">
    <location>
        <begin position="33"/>
        <end position="42"/>
    </location>
</feature>
<feature type="compositionally biased region" description="Basic and acidic residues" evidence="8">
    <location>
        <begin position="223"/>
        <end position="242"/>
    </location>
</feature>
<evidence type="ECO:0000256" key="5">
    <source>
        <dbReference type="ARBA" id="ARBA00015162"/>
    </source>
</evidence>
<dbReference type="STRING" id="1296120.A0A1B9GUG3"/>
<evidence type="ECO:0000256" key="8">
    <source>
        <dbReference type="SAM" id="MobiDB-lite"/>
    </source>
</evidence>
<dbReference type="GO" id="GO:0005634">
    <property type="term" value="C:nucleus"/>
    <property type="evidence" value="ECO:0007669"/>
    <property type="project" value="UniProtKB-SubCell"/>
</dbReference>